<name>A0A8U0HUT3_9EURY</name>
<keyword evidence="4" id="KW-1185">Reference proteome</keyword>
<evidence type="ECO:0000313" key="4">
    <source>
        <dbReference type="Proteomes" id="UP000830729"/>
    </source>
</evidence>
<feature type="region of interest" description="Disordered" evidence="1">
    <location>
        <begin position="45"/>
        <end position="78"/>
    </location>
</feature>
<evidence type="ECO:0000256" key="1">
    <source>
        <dbReference type="SAM" id="MobiDB-lite"/>
    </source>
</evidence>
<protein>
    <submittedName>
        <fullName evidence="3">Zinc ribbon domain-containing protein</fullName>
    </submittedName>
</protein>
<sequence>MNLALRLLMACFVIAAPTLLYLGLIRGLERIRDDALLLALAERDDAPRDVSSAAAEALDKGPIRADGRGSGGADAAADPVPTADSFACSTCGASNMVGAKYCQDCLGELNR</sequence>
<dbReference type="Proteomes" id="UP000830729">
    <property type="component" value="Chromosome"/>
</dbReference>
<proteinExistence type="predicted"/>
<keyword evidence="2" id="KW-1133">Transmembrane helix</keyword>
<dbReference type="RefSeq" id="WP_248650644.1">
    <property type="nucleotide sequence ID" value="NZ_CP096659.1"/>
</dbReference>
<reference evidence="3 4" key="1">
    <citation type="submission" date="2022-04" db="EMBL/GenBank/DDBJ databases">
        <title>Diverse halophilic archaea isolated from saline environments.</title>
        <authorList>
            <person name="Cui H.-L."/>
        </authorList>
    </citation>
    <scope>NUCLEOTIDE SEQUENCE [LARGE SCALE GENOMIC DNA]</scope>
    <source>
        <strain evidence="3 4">XZYJT49</strain>
    </source>
</reference>
<dbReference type="KEGG" id="halx:M0R89_00675"/>
<feature type="transmembrane region" description="Helical" evidence="2">
    <location>
        <begin position="6"/>
        <end position="24"/>
    </location>
</feature>
<gene>
    <name evidence="3" type="ORF">M0R89_00675</name>
</gene>
<organism evidence="3 4">
    <name type="scientific">Halorussus limi</name>
    <dbReference type="NCBI Taxonomy" id="2938695"/>
    <lineage>
        <taxon>Archaea</taxon>
        <taxon>Methanobacteriati</taxon>
        <taxon>Methanobacteriota</taxon>
        <taxon>Stenosarchaea group</taxon>
        <taxon>Halobacteria</taxon>
        <taxon>Halobacteriales</taxon>
        <taxon>Haladaptataceae</taxon>
        <taxon>Halorussus</taxon>
    </lineage>
</organism>
<keyword evidence="2" id="KW-0472">Membrane</keyword>
<evidence type="ECO:0000256" key="2">
    <source>
        <dbReference type="SAM" id="Phobius"/>
    </source>
</evidence>
<dbReference type="EMBL" id="CP096659">
    <property type="protein sequence ID" value="UPV74599.1"/>
    <property type="molecule type" value="Genomic_DNA"/>
</dbReference>
<accession>A0A8U0HUT3</accession>
<keyword evidence="2" id="KW-0812">Transmembrane</keyword>
<evidence type="ECO:0000313" key="3">
    <source>
        <dbReference type="EMBL" id="UPV74599.1"/>
    </source>
</evidence>
<dbReference type="AlphaFoldDB" id="A0A8U0HUT3"/>
<feature type="compositionally biased region" description="Basic and acidic residues" evidence="1">
    <location>
        <begin position="57"/>
        <end position="67"/>
    </location>
</feature>
<dbReference type="GeneID" id="72183668"/>